<name>A0ACC2UEN0_9FUNG</name>
<sequence length="78" mass="8916">MQSQKQKKSRGRAQHPYLTLQFNRLQESVATSEFTSTQIFRVMYITLTSLINSMVPSSRPWAILGKSLSYIVKLAPIL</sequence>
<evidence type="ECO:0000313" key="2">
    <source>
        <dbReference type="Proteomes" id="UP001165960"/>
    </source>
</evidence>
<proteinExistence type="predicted"/>
<comment type="caution">
    <text evidence="1">The sequence shown here is derived from an EMBL/GenBank/DDBJ whole genome shotgun (WGS) entry which is preliminary data.</text>
</comment>
<organism evidence="1 2">
    <name type="scientific">Entomophthora muscae</name>
    <dbReference type="NCBI Taxonomy" id="34485"/>
    <lineage>
        <taxon>Eukaryota</taxon>
        <taxon>Fungi</taxon>
        <taxon>Fungi incertae sedis</taxon>
        <taxon>Zoopagomycota</taxon>
        <taxon>Entomophthoromycotina</taxon>
        <taxon>Entomophthoromycetes</taxon>
        <taxon>Entomophthorales</taxon>
        <taxon>Entomophthoraceae</taxon>
        <taxon>Entomophthora</taxon>
    </lineage>
</organism>
<reference evidence="1" key="1">
    <citation type="submission" date="2022-04" db="EMBL/GenBank/DDBJ databases">
        <title>Genome of the entomopathogenic fungus Entomophthora muscae.</title>
        <authorList>
            <person name="Elya C."/>
            <person name="Lovett B.R."/>
            <person name="Lee E."/>
            <person name="Macias A.M."/>
            <person name="Hajek A.E."/>
            <person name="De Bivort B.L."/>
            <person name="Kasson M.T."/>
            <person name="De Fine Licht H.H."/>
            <person name="Stajich J.E."/>
        </authorList>
    </citation>
    <scope>NUCLEOTIDE SEQUENCE</scope>
    <source>
        <strain evidence="1">Berkeley</strain>
    </source>
</reference>
<evidence type="ECO:0000313" key="1">
    <source>
        <dbReference type="EMBL" id="KAJ9085524.1"/>
    </source>
</evidence>
<accession>A0ACC2UEN0</accession>
<dbReference type="EMBL" id="QTSX02000757">
    <property type="protein sequence ID" value="KAJ9085524.1"/>
    <property type="molecule type" value="Genomic_DNA"/>
</dbReference>
<dbReference type="Proteomes" id="UP001165960">
    <property type="component" value="Unassembled WGS sequence"/>
</dbReference>
<protein>
    <submittedName>
        <fullName evidence="1">Uncharacterized protein</fullName>
    </submittedName>
</protein>
<keyword evidence="2" id="KW-1185">Reference proteome</keyword>
<gene>
    <name evidence="1" type="ORF">DSO57_1012985</name>
</gene>